<keyword evidence="14" id="KW-1185">Reference proteome</keyword>
<dbReference type="InterPro" id="IPR023405">
    <property type="entry name" value="Topo_IA_core_domain"/>
</dbReference>
<evidence type="ECO:0000256" key="3">
    <source>
        <dbReference type="ARBA" id="ARBA00012891"/>
    </source>
</evidence>
<dbReference type="InterPro" id="IPR013826">
    <property type="entry name" value="Topo_IA_cen_sub3"/>
</dbReference>
<evidence type="ECO:0000256" key="7">
    <source>
        <dbReference type="ARBA" id="ARBA00030003"/>
    </source>
</evidence>
<dbReference type="SUPFAM" id="SSF56712">
    <property type="entry name" value="Prokaryotic type I DNA topoisomerase"/>
    <property type="match status" value="1"/>
</dbReference>
<dbReference type="PANTHER" id="PTHR11390">
    <property type="entry name" value="PROKARYOTIC DNA TOPOISOMERASE"/>
    <property type="match status" value="1"/>
</dbReference>
<dbReference type="Proteomes" id="UP000254924">
    <property type="component" value="Unassembled WGS sequence"/>
</dbReference>
<dbReference type="InterPro" id="IPR003601">
    <property type="entry name" value="Topo_IA_2"/>
</dbReference>
<dbReference type="Gene3D" id="3.40.50.140">
    <property type="match status" value="1"/>
</dbReference>
<reference evidence="13 14" key="1">
    <citation type="submission" date="2018-06" db="EMBL/GenBank/DDBJ databases">
        <authorList>
            <consortium name="Pathogen Informatics"/>
            <person name="Doyle S."/>
        </authorList>
    </citation>
    <scope>NUCLEOTIDE SEQUENCE [LARGE SCALE GENOMIC DNA]</scope>
    <source>
        <strain evidence="13 14">NCTC12224</strain>
    </source>
</reference>
<organism evidence="13 14">
    <name type="scientific">Streptococcus hyointestinalis</name>
    <dbReference type="NCBI Taxonomy" id="1337"/>
    <lineage>
        <taxon>Bacteria</taxon>
        <taxon>Bacillati</taxon>
        <taxon>Bacillota</taxon>
        <taxon>Bacilli</taxon>
        <taxon>Lactobacillales</taxon>
        <taxon>Streptococcaceae</taxon>
        <taxon>Streptococcus</taxon>
    </lineage>
</organism>
<feature type="domain" description="Topo IA-type catalytic" evidence="12">
    <location>
        <begin position="155"/>
        <end position="571"/>
    </location>
</feature>
<evidence type="ECO:0000259" key="11">
    <source>
        <dbReference type="PROSITE" id="PS50880"/>
    </source>
</evidence>
<dbReference type="PROSITE" id="PS00396">
    <property type="entry name" value="TOPO_IA_1"/>
    <property type="match status" value="1"/>
</dbReference>
<evidence type="ECO:0000256" key="6">
    <source>
        <dbReference type="ARBA" id="ARBA00023235"/>
    </source>
</evidence>
<keyword evidence="5" id="KW-0238">DNA-binding</keyword>
<comment type="catalytic activity">
    <reaction evidence="1">
        <text>ATP-independent breakage of single-stranded DNA, followed by passage and rejoining.</text>
        <dbReference type="EC" id="5.6.2.1"/>
    </reaction>
</comment>
<dbReference type="GO" id="GO:0006281">
    <property type="term" value="P:DNA repair"/>
    <property type="evidence" value="ECO:0007669"/>
    <property type="project" value="TreeGrafter"/>
</dbReference>
<dbReference type="Gene3D" id="2.70.20.10">
    <property type="entry name" value="Topoisomerase I, domain 3"/>
    <property type="match status" value="1"/>
</dbReference>
<dbReference type="EMBL" id="UHFN01000007">
    <property type="protein sequence ID" value="SUN61427.1"/>
    <property type="molecule type" value="Genomic_DNA"/>
</dbReference>
<dbReference type="InterPro" id="IPR034144">
    <property type="entry name" value="TOPRIM_TopoIII"/>
</dbReference>
<evidence type="ECO:0000256" key="5">
    <source>
        <dbReference type="ARBA" id="ARBA00023125"/>
    </source>
</evidence>
<evidence type="ECO:0000256" key="10">
    <source>
        <dbReference type="ARBA" id="ARBA00032877"/>
    </source>
</evidence>
<dbReference type="GO" id="GO:0003677">
    <property type="term" value="F:DNA binding"/>
    <property type="evidence" value="ECO:0007669"/>
    <property type="project" value="UniProtKB-KW"/>
</dbReference>
<dbReference type="SMART" id="SM00493">
    <property type="entry name" value="TOPRIM"/>
    <property type="match status" value="1"/>
</dbReference>
<dbReference type="InterPro" id="IPR000380">
    <property type="entry name" value="Topo_IA"/>
</dbReference>
<dbReference type="CDD" id="cd03362">
    <property type="entry name" value="TOPRIM_TopoIA_TopoIII"/>
    <property type="match status" value="1"/>
</dbReference>
<dbReference type="InterPro" id="IPR013497">
    <property type="entry name" value="Topo_IA_cen"/>
</dbReference>
<dbReference type="InterPro" id="IPR006171">
    <property type="entry name" value="TOPRIM_dom"/>
</dbReference>
<dbReference type="PROSITE" id="PS52039">
    <property type="entry name" value="TOPO_IA_2"/>
    <property type="match status" value="1"/>
</dbReference>
<dbReference type="InterPro" id="IPR013824">
    <property type="entry name" value="Topo_IA_cen_sub1"/>
</dbReference>
<comment type="similarity">
    <text evidence="2">Belongs to the type IA topoisomerase family.</text>
</comment>
<dbReference type="Gene3D" id="1.10.290.10">
    <property type="entry name" value="Topoisomerase I, domain 4"/>
    <property type="match status" value="1"/>
</dbReference>
<evidence type="ECO:0000256" key="9">
    <source>
        <dbReference type="ARBA" id="ARBA00032235"/>
    </source>
</evidence>
<feature type="domain" description="Toprim" evidence="11">
    <location>
        <begin position="2"/>
        <end position="138"/>
    </location>
</feature>
<evidence type="ECO:0000313" key="13">
    <source>
        <dbReference type="EMBL" id="SUN61427.1"/>
    </source>
</evidence>
<dbReference type="OrthoDB" id="9803554at2"/>
<evidence type="ECO:0000259" key="12">
    <source>
        <dbReference type="PROSITE" id="PS52039"/>
    </source>
</evidence>
<dbReference type="InterPro" id="IPR013825">
    <property type="entry name" value="Topo_IA_cen_sub2"/>
</dbReference>
<dbReference type="Pfam" id="PF01131">
    <property type="entry name" value="Topoisom_bac"/>
    <property type="match status" value="1"/>
</dbReference>
<dbReference type="AlphaFoldDB" id="A0A380KAV0"/>
<accession>A0A380KAV0</accession>
<evidence type="ECO:0000256" key="4">
    <source>
        <dbReference type="ARBA" id="ARBA00023029"/>
    </source>
</evidence>
<keyword evidence="6 13" id="KW-0413">Isomerase</keyword>
<protein>
    <recommendedName>
        <fullName evidence="3">DNA topoisomerase</fullName>
        <ecNumber evidence="3">5.6.2.1</ecNumber>
    </recommendedName>
    <alternativeName>
        <fullName evidence="10">Omega-protein</fullName>
    </alternativeName>
    <alternativeName>
        <fullName evidence="9">Relaxing enzyme</fullName>
    </alternativeName>
    <alternativeName>
        <fullName evidence="7">Swivelase</fullName>
    </alternativeName>
    <alternativeName>
        <fullName evidence="8">Untwisting enzyme</fullName>
    </alternativeName>
</protein>
<dbReference type="SMART" id="SM00437">
    <property type="entry name" value="TOP1Ac"/>
    <property type="match status" value="1"/>
</dbReference>
<evidence type="ECO:0000256" key="2">
    <source>
        <dbReference type="ARBA" id="ARBA00009446"/>
    </source>
</evidence>
<dbReference type="PANTHER" id="PTHR11390:SF21">
    <property type="entry name" value="DNA TOPOISOMERASE 3-ALPHA"/>
    <property type="match status" value="1"/>
</dbReference>
<dbReference type="CDD" id="cd00186">
    <property type="entry name" value="TOP1Ac"/>
    <property type="match status" value="1"/>
</dbReference>
<dbReference type="GO" id="GO:0003917">
    <property type="term" value="F:DNA topoisomerase type I (single strand cut, ATP-independent) activity"/>
    <property type="evidence" value="ECO:0007669"/>
    <property type="project" value="UniProtKB-EC"/>
</dbReference>
<dbReference type="InterPro" id="IPR003602">
    <property type="entry name" value="Topo_IA_DNA-bd_dom"/>
</dbReference>
<dbReference type="SMART" id="SM00436">
    <property type="entry name" value="TOP1Bc"/>
    <property type="match status" value="1"/>
</dbReference>
<name>A0A380KAV0_9STRE</name>
<evidence type="ECO:0000256" key="1">
    <source>
        <dbReference type="ARBA" id="ARBA00000213"/>
    </source>
</evidence>
<proteinExistence type="inferred from homology"/>
<keyword evidence="4" id="KW-0799">Topoisomerase</keyword>
<dbReference type="Gene3D" id="1.10.460.10">
    <property type="entry name" value="Topoisomerase I, domain 2"/>
    <property type="match status" value="1"/>
</dbReference>
<dbReference type="Pfam" id="PF01751">
    <property type="entry name" value="Toprim"/>
    <property type="match status" value="1"/>
</dbReference>
<evidence type="ECO:0000313" key="14">
    <source>
        <dbReference type="Proteomes" id="UP000254924"/>
    </source>
</evidence>
<dbReference type="PROSITE" id="PS50880">
    <property type="entry name" value="TOPRIM"/>
    <property type="match status" value="1"/>
</dbReference>
<evidence type="ECO:0000256" key="8">
    <source>
        <dbReference type="ARBA" id="ARBA00031985"/>
    </source>
</evidence>
<dbReference type="GO" id="GO:0006310">
    <property type="term" value="P:DNA recombination"/>
    <property type="evidence" value="ECO:0007669"/>
    <property type="project" value="TreeGrafter"/>
</dbReference>
<gene>
    <name evidence="13" type="primary">traI_1</name>
    <name evidence="13" type="ORF">NCTC12224_01464</name>
</gene>
<sequence length="579" mass="65134">MKYLLLAEKPDQARKYAHALGSPKEEKGIFRVTSALLGAEVLVAPAVGHLVERVNPYPNFENWELANLPVLPDSFQYTPKKGTLKAFKAIQKAVKEVDGIIIGTDPDREGEAIAYRILELIPQGLAKVRYRLWANSLTTKGLQEAFGRLRDPALSVNYFHEAAARSDADWLVGFNLSPFVTLKMKAEGLLGKKEKAMSVGRVQTPIVSLIVRNDEAITHFEPQPYWQLALLAEDGTVFVNDTKYQTEQEAQEAFALLESSAQVSEVVTENKSQTAPKLYNLTQLQSEMSKNYQFEATKTKDLVQSLYQKGFLSYPRTDATAITTNEYAYLLKHIEAYQAALNLSFDLPNRKARKPYVNDDKVLEHYAIIPTELVPNLDDLSTDEELIYTTVTKRTLLMFSSDYHYQSTQVLLTNGNQTFKATGTVTKSLGWRSYVSIKAEDKEIPAYQEGQKIAVLPKQVKRMTKPPTRISESILLKKLLPKYNLGTSATRDGMIDLIQTKGYVTKDKKTGQFFPTERGRQLIHYLDTLEVSYTNPETTGKWEAVLAKIGQGEVSSDAFVQKIKWAITKQIEKGDTHGK</sequence>
<dbReference type="InterPro" id="IPR023406">
    <property type="entry name" value="Topo_IA_AS"/>
</dbReference>
<dbReference type="PRINTS" id="PR00417">
    <property type="entry name" value="PRTPISMRASEI"/>
</dbReference>
<dbReference type="EC" id="5.6.2.1" evidence="3"/>
<dbReference type="GO" id="GO:0043597">
    <property type="term" value="C:cytoplasmic replication fork"/>
    <property type="evidence" value="ECO:0007669"/>
    <property type="project" value="TreeGrafter"/>
</dbReference>
<dbReference type="GO" id="GO:0006265">
    <property type="term" value="P:DNA topological change"/>
    <property type="evidence" value="ECO:0007669"/>
    <property type="project" value="InterPro"/>
</dbReference>